<comment type="caution">
    <text evidence="1">The sequence shown here is derived from an EMBL/GenBank/DDBJ whole genome shotgun (WGS) entry which is preliminary data.</text>
</comment>
<evidence type="ECO:0000313" key="1">
    <source>
        <dbReference type="EMBL" id="GIG13150.1"/>
    </source>
</evidence>
<dbReference type="InterPro" id="IPR032675">
    <property type="entry name" value="LRR_dom_sf"/>
</dbReference>
<accession>A0A8J3LEX6</accession>
<sequence length="332" mass="37073">MERDMTNVTVGGLLKASGVVEVGSPLDVAAVRQDLPAARLIQFSDPLTDDEFRTLGELTRSSPEVELRAYSVYEPVTLDFLRHFPHLRRLSLDQHCLTDVSALNELLPDLQSLELGETYRALDLRPLRLRGLRRLGVTGHRSGLADLVDGNPGLRSLSLRGLPVDQLLGDVELPKLEELNLRLGSINELSWVCRFQSLRQLMLWRVRGVAELSALARLPELRWLWLDTLKAVERLPDLSASRNLVRVDLENLSSMRTEDALAGLARAEGLEELGLYQGRIPVTALNALVGHPRLKRIVLGLGSERRNREASTVIDLPSPMSVYAYAQRNAVY</sequence>
<gene>
    <name evidence="1" type="ORF">Cme02nite_14820</name>
</gene>
<dbReference type="AlphaFoldDB" id="A0A8J3LEX6"/>
<name>A0A8J3LEX6_9ACTN</name>
<dbReference type="RefSeq" id="WP_166382108.1">
    <property type="nucleotide sequence ID" value="NZ_BAAATT010000026.1"/>
</dbReference>
<evidence type="ECO:0000313" key="2">
    <source>
        <dbReference type="Proteomes" id="UP000660339"/>
    </source>
</evidence>
<dbReference type="SUPFAM" id="SSF52058">
    <property type="entry name" value="L domain-like"/>
    <property type="match status" value="1"/>
</dbReference>
<evidence type="ECO:0008006" key="3">
    <source>
        <dbReference type="Google" id="ProtNLM"/>
    </source>
</evidence>
<protein>
    <recommendedName>
        <fullName evidence="3">Leucine-rich repeat domain-containing protein</fullName>
    </recommendedName>
</protein>
<dbReference type="Proteomes" id="UP000660339">
    <property type="component" value="Unassembled WGS sequence"/>
</dbReference>
<organism evidence="1 2">
    <name type="scientific">Catellatospora methionotrophica</name>
    <dbReference type="NCBI Taxonomy" id="121620"/>
    <lineage>
        <taxon>Bacteria</taxon>
        <taxon>Bacillati</taxon>
        <taxon>Actinomycetota</taxon>
        <taxon>Actinomycetes</taxon>
        <taxon>Micromonosporales</taxon>
        <taxon>Micromonosporaceae</taxon>
        <taxon>Catellatospora</taxon>
    </lineage>
</organism>
<dbReference type="EMBL" id="BONJ01000005">
    <property type="protein sequence ID" value="GIG13150.1"/>
    <property type="molecule type" value="Genomic_DNA"/>
</dbReference>
<proteinExistence type="predicted"/>
<dbReference type="Gene3D" id="3.80.10.10">
    <property type="entry name" value="Ribonuclease Inhibitor"/>
    <property type="match status" value="1"/>
</dbReference>
<reference evidence="1" key="1">
    <citation type="submission" date="2021-01" db="EMBL/GenBank/DDBJ databases">
        <title>Whole genome shotgun sequence of Catellatospora methionotrophica NBRC 14553.</title>
        <authorList>
            <person name="Komaki H."/>
            <person name="Tamura T."/>
        </authorList>
    </citation>
    <scope>NUCLEOTIDE SEQUENCE</scope>
    <source>
        <strain evidence="1">NBRC 14553</strain>
    </source>
</reference>
<keyword evidence="2" id="KW-1185">Reference proteome</keyword>